<dbReference type="Proteomes" id="UP000002063">
    <property type="component" value="Chromosome"/>
</dbReference>
<dbReference type="AlphaFoldDB" id="C9RFX8"/>
<dbReference type="eggNOG" id="arCOG01565">
    <property type="taxonomic scope" value="Archaea"/>
</dbReference>
<gene>
    <name evidence="3" type="ordered locus">Metvu_0621</name>
</gene>
<feature type="domain" description="DHHA1" evidence="2">
    <location>
        <begin position="248"/>
        <end position="322"/>
    </location>
</feature>
<dbReference type="SUPFAM" id="SSF64182">
    <property type="entry name" value="DHH phosphoesterases"/>
    <property type="match status" value="1"/>
</dbReference>
<keyword evidence="4" id="KW-1185">Reference proteome</keyword>
<evidence type="ECO:0000259" key="1">
    <source>
        <dbReference type="Pfam" id="PF01368"/>
    </source>
</evidence>
<dbReference type="InterPro" id="IPR003156">
    <property type="entry name" value="DHHA1_dom"/>
</dbReference>
<proteinExistence type="predicted"/>
<accession>C9RFX8</accession>
<dbReference type="GO" id="GO:0003676">
    <property type="term" value="F:nucleic acid binding"/>
    <property type="evidence" value="ECO:0007669"/>
    <property type="project" value="InterPro"/>
</dbReference>
<dbReference type="InterPro" id="IPR001667">
    <property type="entry name" value="DDH_dom"/>
</dbReference>
<evidence type="ECO:0000259" key="2">
    <source>
        <dbReference type="Pfam" id="PF02272"/>
    </source>
</evidence>
<sequence>MVKIMASSEKLIEYLKRDEILFLCHHNADPDAIGSCVALKYLASYLNPQGTFKISADSVSKISRNILNEIGEHIDVEIYPKLPKTVFIVDTSSINQLKVNFEELKKRDVIIIDHHKKTDLAEVSKFHIIEENRPSTSEIIAEIFKELSIFPPKYVRIALLCGIVYDTKHLKLANQKTFDIISYLIKGISFQKILYLLSQESDSSKRTAHLKACSRMEIREVDGIKVALSYVSSHEASCAKTIVSIGADVSFVVAVRKKEKEIRVSARCRKHVSKYVHMGDLMEELGKELKGSGGGHSEAGGLNAPYDRSKSKDEIIKEVLDLCYRRFVEKYKTAKTRDNKMYNKM</sequence>
<dbReference type="STRING" id="579137.Metvu_0621"/>
<dbReference type="HOGENOM" id="CLU_070736_0_0_2"/>
<organism evidence="3 4">
    <name type="scientific">Methanocaldococcus vulcanius (strain ATCC 700851 / DSM 12094 / M7)</name>
    <name type="common">Methanococcus vulcanius</name>
    <dbReference type="NCBI Taxonomy" id="579137"/>
    <lineage>
        <taxon>Archaea</taxon>
        <taxon>Methanobacteriati</taxon>
        <taxon>Methanobacteriota</taxon>
        <taxon>Methanomada group</taxon>
        <taxon>Methanococci</taxon>
        <taxon>Methanococcales</taxon>
        <taxon>Methanocaldococcaceae</taxon>
        <taxon>Methanocaldococcus</taxon>
    </lineage>
</organism>
<dbReference type="EMBL" id="CP001787">
    <property type="protein sequence ID" value="ACX72480.1"/>
    <property type="molecule type" value="Genomic_DNA"/>
</dbReference>
<feature type="domain" description="DDH" evidence="1">
    <location>
        <begin position="20"/>
        <end position="147"/>
    </location>
</feature>
<dbReference type="KEGG" id="mvu:Metvu_0621"/>
<evidence type="ECO:0000313" key="3">
    <source>
        <dbReference type="EMBL" id="ACX72480.1"/>
    </source>
</evidence>
<dbReference type="InterPro" id="IPR038763">
    <property type="entry name" value="DHH_sf"/>
</dbReference>
<reference evidence="3" key="1">
    <citation type="submission" date="2009-10" db="EMBL/GenBank/DDBJ databases">
        <title>Complete sequence of chromosome of Methanocaldococcus vulcanius M7.</title>
        <authorList>
            <consortium name="US DOE Joint Genome Institute"/>
            <person name="Lucas S."/>
            <person name="Copeland A."/>
            <person name="Lapidus A."/>
            <person name="Glavina del Rio T."/>
            <person name="Dalin E."/>
            <person name="Tice H."/>
            <person name="Bruce D."/>
            <person name="Goodwin L."/>
            <person name="Pitluck S."/>
            <person name="Lcollab F.I."/>
            <person name="Brettin T."/>
            <person name="Detter J.C."/>
            <person name="Han C."/>
            <person name="Tapia R."/>
            <person name="Kuske C.R."/>
            <person name="Schmutz J."/>
            <person name="Larimer F."/>
            <person name="Land M."/>
            <person name="Hauser L."/>
            <person name="Kyrpides N."/>
            <person name="Ovchinikova G."/>
            <person name="Sieprawska-Lupa M."/>
            <person name="Whitman W.B."/>
            <person name="Woyke T."/>
        </authorList>
    </citation>
    <scope>NUCLEOTIDE SEQUENCE [LARGE SCALE GENOMIC DNA]</scope>
    <source>
        <strain evidence="3">M7</strain>
    </source>
</reference>
<dbReference type="InterPro" id="IPR051319">
    <property type="entry name" value="Oligoribo/pAp-PDE_c-di-AMP_PDE"/>
</dbReference>
<dbReference type="Pfam" id="PF02272">
    <property type="entry name" value="DHHA1"/>
    <property type="match status" value="1"/>
</dbReference>
<dbReference type="PANTHER" id="PTHR47618:SF1">
    <property type="entry name" value="BIFUNCTIONAL OLIGORIBONUCLEASE AND PAP PHOSPHATASE NRNA"/>
    <property type="match status" value="1"/>
</dbReference>
<dbReference type="Gene3D" id="3.10.310.40">
    <property type="match status" value="1"/>
</dbReference>
<protein>
    <submittedName>
        <fullName evidence="3">Phosphoesterase RecJ domain protein</fullName>
    </submittedName>
</protein>
<dbReference type="Gene3D" id="3.90.1640.10">
    <property type="entry name" value="inorganic pyrophosphatase (n-terminal core)"/>
    <property type="match status" value="1"/>
</dbReference>
<name>C9RFX8_METVM</name>
<evidence type="ECO:0000313" key="4">
    <source>
        <dbReference type="Proteomes" id="UP000002063"/>
    </source>
</evidence>
<dbReference type="Pfam" id="PF01368">
    <property type="entry name" value="DHH"/>
    <property type="match status" value="1"/>
</dbReference>
<dbReference type="PANTHER" id="PTHR47618">
    <property type="entry name" value="BIFUNCTIONAL OLIGORIBONUCLEASE AND PAP PHOSPHATASE NRNA"/>
    <property type="match status" value="1"/>
</dbReference>